<reference evidence="2 3" key="1">
    <citation type="journal article" date="2019" name="Sci. Rep.">
        <title>A high-quality genome of Eragrostis curvula grass provides insights into Poaceae evolution and supports new strategies to enhance forage quality.</title>
        <authorList>
            <person name="Carballo J."/>
            <person name="Santos B.A.C.M."/>
            <person name="Zappacosta D."/>
            <person name="Garbus I."/>
            <person name="Selva J.P."/>
            <person name="Gallo C.A."/>
            <person name="Diaz A."/>
            <person name="Albertini E."/>
            <person name="Caccamo M."/>
            <person name="Echenique V."/>
        </authorList>
    </citation>
    <scope>NUCLEOTIDE SEQUENCE [LARGE SCALE GENOMIC DNA]</scope>
    <source>
        <strain evidence="3">cv. Victoria</strain>
        <tissue evidence="2">Leaf</tissue>
    </source>
</reference>
<feature type="region of interest" description="Disordered" evidence="1">
    <location>
        <begin position="1"/>
        <end position="42"/>
    </location>
</feature>
<proteinExistence type="predicted"/>
<name>A0A5J9VA56_9POAL</name>
<gene>
    <name evidence="2" type="ORF">EJB05_24249</name>
</gene>
<dbReference type="AlphaFoldDB" id="A0A5J9VA56"/>
<sequence length="105" mass="11938">MSISGGCVRPSGRGGMRPPDARSRPANRRPPGSQSRRRLAAWETGTPRRTQVLFYNQLKLQLLQGAESAAGVMQEKDNIDPKYQIEIKALLHCHEYEIHMFFFLI</sequence>
<organism evidence="2 3">
    <name type="scientific">Eragrostis curvula</name>
    <name type="common">weeping love grass</name>
    <dbReference type="NCBI Taxonomy" id="38414"/>
    <lineage>
        <taxon>Eukaryota</taxon>
        <taxon>Viridiplantae</taxon>
        <taxon>Streptophyta</taxon>
        <taxon>Embryophyta</taxon>
        <taxon>Tracheophyta</taxon>
        <taxon>Spermatophyta</taxon>
        <taxon>Magnoliopsida</taxon>
        <taxon>Liliopsida</taxon>
        <taxon>Poales</taxon>
        <taxon>Poaceae</taxon>
        <taxon>PACMAD clade</taxon>
        <taxon>Chloridoideae</taxon>
        <taxon>Eragrostideae</taxon>
        <taxon>Eragrostidinae</taxon>
        <taxon>Eragrostis</taxon>
    </lineage>
</organism>
<protein>
    <submittedName>
        <fullName evidence="2">Uncharacterized protein</fullName>
    </submittedName>
</protein>
<keyword evidence="3" id="KW-1185">Reference proteome</keyword>
<dbReference type="EMBL" id="RWGY01000011">
    <property type="protein sequence ID" value="TVU32518.1"/>
    <property type="molecule type" value="Genomic_DNA"/>
</dbReference>
<evidence type="ECO:0000313" key="2">
    <source>
        <dbReference type="EMBL" id="TVU32518.1"/>
    </source>
</evidence>
<comment type="caution">
    <text evidence="2">The sequence shown here is derived from an EMBL/GenBank/DDBJ whole genome shotgun (WGS) entry which is preliminary data.</text>
</comment>
<evidence type="ECO:0000313" key="3">
    <source>
        <dbReference type="Proteomes" id="UP000324897"/>
    </source>
</evidence>
<evidence type="ECO:0000256" key="1">
    <source>
        <dbReference type="SAM" id="MobiDB-lite"/>
    </source>
</evidence>
<accession>A0A5J9VA56</accession>
<dbReference type="Gramene" id="TVU32518">
    <property type="protein sequence ID" value="TVU32518"/>
    <property type="gene ID" value="EJB05_24249"/>
</dbReference>
<dbReference type="Proteomes" id="UP000324897">
    <property type="component" value="Chromosome 1"/>
</dbReference>